<proteinExistence type="predicted"/>
<keyword evidence="1" id="KW-0472">Membrane</keyword>
<feature type="non-terminal residue" evidence="2">
    <location>
        <position position="92"/>
    </location>
</feature>
<name>A0A2D6YGI8_9DELT</name>
<dbReference type="AlphaFoldDB" id="A0A2D6YGI8"/>
<keyword evidence="1" id="KW-0812">Transmembrane</keyword>
<accession>A0A2D6YGI8</accession>
<comment type="caution">
    <text evidence="2">The sequence shown here is derived from an EMBL/GenBank/DDBJ whole genome shotgun (WGS) entry which is preliminary data.</text>
</comment>
<dbReference type="EMBL" id="NZEX01000024">
    <property type="protein sequence ID" value="MAH62291.1"/>
    <property type="molecule type" value="Genomic_DNA"/>
</dbReference>
<organism evidence="2 3">
    <name type="scientific">SAR324 cluster bacterium</name>
    <dbReference type="NCBI Taxonomy" id="2024889"/>
    <lineage>
        <taxon>Bacteria</taxon>
        <taxon>Deltaproteobacteria</taxon>
        <taxon>SAR324 cluster</taxon>
    </lineage>
</organism>
<keyword evidence="1" id="KW-1133">Transmembrane helix</keyword>
<evidence type="ECO:0000313" key="2">
    <source>
        <dbReference type="EMBL" id="MAH62291.1"/>
    </source>
</evidence>
<gene>
    <name evidence="2" type="ORF">CMN54_02330</name>
</gene>
<feature type="transmembrane region" description="Helical" evidence="1">
    <location>
        <begin position="58"/>
        <end position="79"/>
    </location>
</feature>
<reference evidence="3" key="1">
    <citation type="submission" date="2017-09" db="EMBL/GenBank/DDBJ databases">
        <title>The Reconstruction of 2,631 Draft Metagenome-Assembled Genomes from the Global Oceans.</title>
        <authorList>
            <person name="Tully B.J."/>
            <person name="Graham E.D."/>
            <person name="Heidelberg J.F."/>
        </authorList>
    </citation>
    <scope>NUCLEOTIDE SEQUENCE [LARGE SCALE GENOMIC DNA]</scope>
</reference>
<dbReference type="Proteomes" id="UP000226525">
    <property type="component" value="Unassembled WGS sequence"/>
</dbReference>
<evidence type="ECO:0000256" key="1">
    <source>
        <dbReference type="SAM" id="Phobius"/>
    </source>
</evidence>
<sequence>MTVSMRGLLNRGVCVLALLILLGGELFLRREMLLSLEDSSVDQATLETLHVLSATHELWLIILAGILALLSVLIFWNTGSASIRPLKKMVEE</sequence>
<evidence type="ECO:0000313" key="3">
    <source>
        <dbReference type="Proteomes" id="UP000226525"/>
    </source>
</evidence>
<protein>
    <submittedName>
        <fullName evidence="2">Uncharacterized protein</fullName>
    </submittedName>
</protein>